<evidence type="ECO:0000256" key="1">
    <source>
        <dbReference type="ARBA" id="ARBA00004123"/>
    </source>
</evidence>
<evidence type="ECO:0000256" key="8">
    <source>
        <dbReference type="SAM" id="MobiDB-lite"/>
    </source>
</evidence>
<dbReference type="PROSITE" id="PS00028">
    <property type="entry name" value="ZINC_FINGER_C2H2_1"/>
    <property type="match status" value="2"/>
</dbReference>
<feature type="domain" description="C2H2-type" evidence="9">
    <location>
        <begin position="49"/>
        <end position="77"/>
    </location>
</feature>
<dbReference type="InterPro" id="IPR036236">
    <property type="entry name" value="Znf_C2H2_sf"/>
</dbReference>
<dbReference type="PANTHER" id="PTHR40626:SF10">
    <property type="entry name" value="C2H2-TYPE DOMAIN-CONTAINING PROTEIN"/>
    <property type="match status" value="1"/>
</dbReference>
<dbReference type="GO" id="GO:0000785">
    <property type="term" value="C:chromatin"/>
    <property type="evidence" value="ECO:0007669"/>
    <property type="project" value="TreeGrafter"/>
</dbReference>
<reference evidence="10" key="2">
    <citation type="submission" date="2021-02" db="EMBL/GenBank/DDBJ databases">
        <title>Aspergillus puulaauensis MK2 genome sequence.</title>
        <authorList>
            <person name="Futagami T."/>
            <person name="Mori K."/>
            <person name="Kadooka C."/>
            <person name="Tanaka T."/>
        </authorList>
    </citation>
    <scope>NUCLEOTIDE SEQUENCE</scope>
    <source>
        <strain evidence="10">MK2</strain>
    </source>
</reference>
<dbReference type="Gene3D" id="3.30.160.60">
    <property type="entry name" value="Classic Zinc Finger"/>
    <property type="match status" value="2"/>
</dbReference>
<dbReference type="Proteomes" id="UP000654913">
    <property type="component" value="Chromosome 5"/>
</dbReference>
<dbReference type="InterPro" id="IPR007219">
    <property type="entry name" value="XnlR_reg_dom"/>
</dbReference>
<feature type="region of interest" description="Disordered" evidence="8">
    <location>
        <begin position="74"/>
        <end position="154"/>
    </location>
</feature>
<evidence type="ECO:0000256" key="6">
    <source>
        <dbReference type="ARBA" id="ARBA00023242"/>
    </source>
</evidence>
<proteinExistence type="predicted"/>
<name>A0A7R7XQ22_9EURO</name>
<keyword evidence="3" id="KW-0677">Repeat</keyword>
<dbReference type="OrthoDB" id="654211at2759"/>
<dbReference type="EMBL" id="AP024447">
    <property type="protein sequence ID" value="BCS25307.1"/>
    <property type="molecule type" value="Genomic_DNA"/>
</dbReference>
<evidence type="ECO:0000313" key="11">
    <source>
        <dbReference type="Proteomes" id="UP000654913"/>
    </source>
</evidence>
<dbReference type="SMART" id="SM00355">
    <property type="entry name" value="ZnF_C2H2"/>
    <property type="match status" value="2"/>
</dbReference>
<dbReference type="GO" id="GO:0008270">
    <property type="term" value="F:zinc ion binding"/>
    <property type="evidence" value="ECO:0007669"/>
    <property type="project" value="UniProtKB-KW"/>
</dbReference>
<dbReference type="InterPro" id="IPR051059">
    <property type="entry name" value="VerF-like"/>
</dbReference>
<dbReference type="InterPro" id="IPR013087">
    <property type="entry name" value="Znf_C2H2_type"/>
</dbReference>
<keyword evidence="5" id="KW-0862">Zinc</keyword>
<dbReference type="SUPFAM" id="SSF57667">
    <property type="entry name" value="beta-beta-alpha zinc fingers"/>
    <property type="match status" value="1"/>
</dbReference>
<dbReference type="PROSITE" id="PS50157">
    <property type="entry name" value="ZINC_FINGER_C2H2_2"/>
    <property type="match status" value="2"/>
</dbReference>
<dbReference type="GO" id="GO:0005634">
    <property type="term" value="C:nucleus"/>
    <property type="evidence" value="ECO:0007669"/>
    <property type="project" value="UniProtKB-SubCell"/>
</dbReference>
<sequence length="806" mass="90506">MAQTKQLSDRNKNAAKERRRFKCATCDKSFKRSEHCNRHELMHTQERPFACRYCTKRYGRKDLVKRHERTIHAGLYTDAGPQNHLRHSPDSASSASSGIEADNFDGQPEPTVPERELPGSTHSRSAGEGRKQPQRESLEANPTAGYTGSPPLMQGASLFDAHHLAGPSFLHPGGQDASLGSDSLFLQLLTGGTPGPIAGAPPTERPIGERRDGPGDARSAIWSDGAGGAMLDNFDLNSINLQMDIGQSPVYAWSKNPDNLTLHLPVILREQPTPSPKNIIDEAGFECLHYDACVRLGLSGSPIFHVKELQQFINSYINSFHHHLPFIHLPSFSPINTFNTPSPLALAMASIGALYRLKRRRAHELYTLTEKMISFPSYQASDGPSRAPLWLLQTKILLAYFAIFSNKESLASGMFDRMSFMMLEYQWRRIELQHQANDRKELTWKEWVNYETTKRALCAMFIFSNLLLTTFNLTPGFVIDRDLLIEMPDHEELWAAKSEADWHRLKHTLPDTPQHTMQSILECMIQPPETEAMDPEPYRMSGFTALVVMHAVNIYLWHLNQLAQSVSRFSLGIWPHENLRGALLHAATSTLERCEAALHAGRPQEYESAWDEPEHLLIFNCEALLRVAYRRLLPPSHAFNRLALLTDDREVITRAVKTYAREHLERNIFVTKAAVKAYEGFLAPVTVGALLVSKTAAFTWSVEQAVAGWDSALLLTKWISSIEVDGAEQPPGSDELQIVDDVKHLLEDLDLDCVEGSRPMSLAAVLARAWASFLDDVWVWGITPRMGAILRLLAVEYQEQIESVTA</sequence>
<gene>
    <name evidence="10" type="ORF">APUU_50018S</name>
</gene>
<feature type="compositionally biased region" description="Basic and acidic residues" evidence="8">
    <location>
        <begin position="125"/>
        <end position="138"/>
    </location>
</feature>
<evidence type="ECO:0000313" key="10">
    <source>
        <dbReference type="EMBL" id="BCS25307.1"/>
    </source>
</evidence>
<keyword evidence="11" id="KW-1185">Reference proteome</keyword>
<evidence type="ECO:0000256" key="7">
    <source>
        <dbReference type="PROSITE-ProRule" id="PRU00042"/>
    </source>
</evidence>
<keyword evidence="6" id="KW-0539">Nucleus</keyword>
<evidence type="ECO:0000259" key="9">
    <source>
        <dbReference type="PROSITE" id="PS50157"/>
    </source>
</evidence>
<dbReference type="RefSeq" id="XP_041557501.1">
    <property type="nucleotide sequence ID" value="XM_041704969.1"/>
</dbReference>
<feature type="region of interest" description="Disordered" evidence="8">
    <location>
        <begin position="194"/>
        <end position="215"/>
    </location>
</feature>
<feature type="domain" description="C2H2-type" evidence="9">
    <location>
        <begin position="21"/>
        <end position="48"/>
    </location>
</feature>
<reference evidence="10" key="1">
    <citation type="submission" date="2021-01" db="EMBL/GenBank/DDBJ databases">
        <authorList>
            <consortium name="Aspergillus puulaauensis MK2 genome sequencing consortium"/>
            <person name="Kazuki M."/>
            <person name="Futagami T."/>
        </authorList>
    </citation>
    <scope>NUCLEOTIDE SEQUENCE</scope>
    <source>
        <strain evidence="10">MK2</strain>
    </source>
</reference>
<keyword evidence="4 7" id="KW-0863">Zinc-finger</keyword>
<dbReference type="GeneID" id="64975312"/>
<dbReference type="AlphaFoldDB" id="A0A7R7XQ22"/>
<accession>A0A7R7XQ22</accession>
<organism evidence="10 11">
    <name type="scientific">Aspergillus puulaauensis</name>
    <dbReference type="NCBI Taxonomy" id="1220207"/>
    <lineage>
        <taxon>Eukaryota</taxon>
        <taxon>Fungi</taxon>
        <taxon>Dikarya</taxon>
        <taxon>Ascomycota</taxon>
        <taxon>Pezizomycotina</taxon>
        <taxon>Eurotiomycetes</taxon>
        <taxon>Eurotiomycetidae</taxon>
        <taxon>Eurotiales</taxon>
        <taxon>Aspergillaceae</taxon>
        <taxon>Aspergillus</taxon>
    </lineage>
</organism>
<evidence type="ECO:0000256" key="2">
    <source>
        <dbReference type="ARBA" id="ARBA00022723"/>
    </source>
</evidence>
<dbReference type="CDD" id="cd12148">
    <property type="entry name" value="fungal_TF_MHR"/>
    <property type="match status" value="1"/>
</dbReference>
<dbReference type="GO" id="GO:0000978">
    <property type="term" value="F:RNA polymerase II cis-regulatory region sequence-specific DNA binding"/>
    <property type="evidence" value="ECO:0007669"/>
    <property type="project" value="InterPro"/>
</dbReference>
<dbReference type="PANTHER" id="PTHR40626">
    <property type="entry name" value="MIP31509P"/>
    <property type="match status" value="1"/>
</dbReference>
<dbReference type="GO" id="GO:0006351">
    <property type="term" value="P:DNA-templated transcription"/>
    <property type="evidence" value="ECO:0007669"/>
    <property type="project" value="InterPro"/>
</dbReference>
<feature type="compositionally biased region" description="Basic and acidic residues" evidence="8">
    <location>
        <begin position="206"/>
        <end position="215"/>
    </location>
</feature>
<evidence type="ECO:0000256" key="4">
    <source>
        <dbReference type="ARBA" id="ARBA00022771"/>
    </source>
</evidence>
<protein>
    <recommendedName>
        <fullName evidence="9">C2H2-type domain-containing protein</fullName>
    </recommendedName>
</protein>
<evidence type="ECO:0000256" key="5">
    <source>
        <dbReference type="ARBA" id="ARBA00022833"/>
    </source>
</evidence>
<evidence type="ECO:0000256" key="3">
    <source>
        <dbReference type="ARBA" id="ARBA00022737"/>
    </source>
</evidence>
<dbReference type="KEGG" id="apuu:APUU_50018S"/>
<dbReference type="Pfam" id="PF04082">
    <property type="entry name" value="Fungal_trans"/>
    <property type="match status" value="1"/>
</dbReference>
<comment type="subcellular location">
    <subcellularLocation>
        <location evidence="1">Nucleus</location>
    </subcellularLocation>
</comment>
<dbReference type="GO" id="GO:0000981">
    <property type="term" value="F:DNA-binding transcription factor activity, RNA polymerase II-specific"/>
    <property type="evidence" value="ECO:0007669"/>
    <property type="project" value="InterPro"/>
</dbReference>
<keyword evidence="2" id="KW-0479">Metal-binding</keyword>